<dbReference type="EMBL" id="CP053540">
    <property type="protein sequence ID" value="WOB44095.1"/>
    <property type="molecule type" value="Genomic_DNA"/>
</dbReference>
<name>A0AA97BA97_9CYAN</name>
<accession>A0AA97BA97</accession>
<dbReference type="RefSeq" id="WP_316787051.1">
    <property type="nucleotide sequence ID" value="NZ_CP053540.1"/>
</dbReference>
<protein>
    <submittedName>
        <fullName evidence="2">DUF1186 domain-containing protein</fullName>
    </submittedName>
</protein>
<evidence type="ECO:0000256" key="1">
    <source>
        <dbReference type="SAM" id="MobiDB-lite"/>
    </source>
</evidence>
<feature type="region of interest" description="Disordered" evidence="1">
    <location>
        <begin position="223"/>
        <end position="252"/>
    </location>
</feature>
<dbReference type="AlphaFoldDB" id="A0AA97BA97"/>
<sequence>MLLQLGEKRLRPHHKWIDYLREYGFTEADIPELTRMAIDQELNWAESDNPESWAPVHAWRALGQLKAEDAIEPLLSIFSAMEENDWFNEEMPEVFALIGSGALSPTRDFLENPKNPFYCRWTAADILVKLGQTHPEMRAACVAALEAPLKQYANNSPEMNGVLVNSLLDLAARESAPIIEQAYAAKWVDFAMCGDWLDVQRHLGLLSPAEVYERRHRVDAERLRVKTSKLPASPSKGFGAETAQKKPKKKSK</sequence>
<dbReference type="Pfam" id="PF06685">
    <property type="entry name" value="DUF1186"/>
    <property type="match status" value="1"/>
</dbReference>
<evidence type="ECO:0000313" key="2">
    <source>
        <dbReference type="EMBL" id="WOB44095.1"/>
    </source>
</evidence>
<dbReference type="Gene3D" id="1.25.10.10">
    <property type="entry name" value="Leucine-rich Repeat Variant"/>
    <property type="match status" value="1"/>
</dbReference>
<organism evidence="2">
    <name type="scientific">Thermoleptolyngbya oregonensis NK1-22</name>
    <dbReference type="NCBI Taxonomy" id="2547457"/>
    <lineage>
        <taxon>Bacteria</taxon>
        <taxon>Bacillati</taxon>
        <taxon>Cyanobacteriota</taxon>
        <taxon>Cyanophyceae</taxon>
        <taxon>Oculatellales</taxon>
        <taxon>Oculatellaceae</taxon>
        <taxon>Thermoleptolyngbya</taxon>
    </lineage>
</organism>
<reference evidence="2" key="1">
    <citation type="submission" date="2020-05" db="EMBL/GenBank/DDBJ databases">
        <authorList>
            <person name="Zhu T."/>
            <person name="Keshari N."/>
            <person name="Lu X."/>
        </authorList>
    </citation>
    <scope>NUCLEOTIDE SEQUENCE</scope>
    <source>
        <strain evidence="2">NK1-22</strain>
    </source>
</reference>
<dbReference type="InterPro" id="IPR010602">
    <property type="entry name" value="DUF1186"/>
</dbReference>
<dbReference type="InterPro" id="IPR011989">
    <property type="entry name" value="ARM-like"/>
</dbReference>
<proteinExistence type="predicted"/>
<dbReference type="KEGG" id="tog:HNI00_13740"/>
<gene>
    <name evidence="2" type="ORF">HNI00_13740</name>
</gene>